<keyword evidence="1" id="KW-0812">Transmembrane</keyword>
<evidence type="ECO:0000256" key="1">
    <source>
        <dbReference type="SAM" id="Phobius"/>
    </source>
</evidence>
<organism evidence="2 3">
    <name type="scientific">Actinocorallia aurantiaca</name>
    <dbReference type="NCBI Taxonomy" id="46204"/>
    <lineage>
        <taxon>Bacteria</taxon>
        <taxon>Bacillati</taxon>
        <taxon>Actinomycetota</taxon>
        <taxon>Actinomycetes</taxon>
        <taxon>Streptosporangiales</taxon>
        <taxon>Thermomonosporaceae</taxon>
        <taxon>Actinocorallia</taxon>
    </lineage>
</organism>
<accession>A0ABN3URF0</accession>
<keyword evidence="1" id="KW-0472">Membrane</keyword>
<keyword evidence="3" id="KW-1185">Reference proteome</keyword>
<gene>
    <name evidence="2" type="ORF">GCM10010439_65040</name>
</gene>
<protein>
    <recommendedName>
        <fullName evidence="4">LPXTG cell wall anchor domain-containing protein</fullName>
    </recommendedName>
</protein>
<name>A0ABN3URF0_9ACTN</name>
<evidence type="ECO:0008006" key="4">
    <source>
        <dbReference type="Google" id="ProtNLM"/>
    </source>
</evidence>
<evidence type="ECO:0000313" key="2">
    <source>
        <dbReference type="EMBL" id="GAA2736870.1"/>
    </source>
</evidence>
<sequence>MILADHSAAEAIALFIPALAIVIVIAGAVILDRRRAAADPCENDADERI</sequence>
<dbReference type="Proteomes" id="UP001501842">
    <property type="component" value="Unassembled WGS sequence"/>
</dbReference>
<feature type="transmembrane region" description="Helical" evidence="1">
    <location>
        <begin position="12"/>
        <end position="31"/>
    </location>
</feature>
<proteinExistence type="predicted"/>
<reference evidence="2 3" key="1">
    <citation type="journal article" date="2019" name="Int. J. Syst. Evol. Microbiol.">
        <title>The Global Catalogue of Microorganisms (GCM) 10K type strain sequencing project: providing services to taxonomists for standard genome sequencing and annotation.</title>
        <authorList>
            <consortium name="The Broad Institute Genomics Platform"/>
            <consortium name="The Broad Institute Genome Sequencing Center for Infectious Disease"/>
            <person name="Wu L."/>
            <person name="Ma J."/>
        </authorList>
    </citation>
    <scope>NUCLEOTIDE SEQUENCE [LARGE SCALE GENOMIC DNA]</scope>
    <source>
        <strain evidence="2 3">JCM 8201</strain>
    </source>
</reference>
<evidence type="ECO:0000313" key="3">
    <source>
        <dbReference type="Proteomes" id="UP001501842"/>
    </source>
</evidence>
<dbReference type="RefSeq" id="WP_344456483.1">
    <property type="nucleotide sequence ID" value="NZ_BAAATZ010000033.1"/>
</dbReference>
<comment type="caution">
    <text evidence="2">The sequence shown here is derived from an EMBL/GenBank/DDBJ whole genome shotgun (WGS) entry which is preliminary data.</text>
</comment>
<keyword evidence="1" id="KW-1133">Transmembrane helix</keyword>
<dbReference type="EMBL" id="BAAATZ010000033">
    <property type="protein sequence ID" value="GAA2736870.1"/>
    <property type="molecule type" value="Genomic_DNA"/>
</dbReference>